<feature type="region of interest" description="Disordered" evidence="1">
    <location>
        <begin position="39"/>
        <end position="60"/>
    </location>
</feature>
<organism evidence="2 3">
    <name type="scientific">Agrocybe chaxingu</name>
    <dbReference type="NCBI Taxonomy" id="84603"/>
    <lineage>
        <taxon>Eukaryota</taxon>
        <taxon>Fungi</taxon>
        <taxon>Dikarya</taxon>
        <taxon>Basidiomycota</taxon>
        <taxon>Agaricomycotina</taxon>
        <taxon>Agaricomycetes</taxon>
        <taxon>Agaricomycetidae</taxon>
        <taxon>Agaricales</taxon>
        <taxon>Agaricineae</taxon>
        <taxon>Strophariaceae</taxon>
        <taxon>Agrocybe</taxon>
    </lineage>
</organism>
<gene>
    <name evidence="2" type="ORF">NLJ89_g573</name>
</gene>
<sequence length="230" mass="24784">MPTRAPSNHVNLIDDRVLNAPEKTRSIYWDDDATLVEESPTEDRFLPPIPFSPRIPGHGSDRSSLVIPPLTEFGTPITSAPKLPRSPFNSASVAAPRSPVVASRATPQSSQGFPIPPRVRASSTFGHTHGGSSGGRPPAMPPTPRPVHHSRPCERSTTVSPIIPTDVRPEMNRPNGTDPARGPRQRSISLAPAYVQHFRSGLAEVSLSPGDEISYHRRNERAQAQAEGGA</sequence>
<dbReference type="EMBL" id="JANKHO010000023">
    <property type="protein sequence ID" value="KAJ3517310.1"/>
    <property type="molecule type" value="Genomic_DNA"/>
</dbReference>
<dbReference type="Proteomes" id="UP001148786">
    <property type="component" value="Unassembled WGS sequence"/>
</dbReference>
<evidence type="ECO:0000313" key="3">
    <source>
        <dbReference type="Proteomes" id="UP001148786"/>
    </source>
</evidence>
<comment type="caution">
    <text evidence="2">The sequence shown here is derived from an EMBL/GenBank/DDBJ whole genome shotgun (WGS) entry which is preliminary data.</text>
</comment>
<evidence type="ECO:0000313" key="2">
    <source>
        <dbReference type="EMBL" id="KAJ3517310.1"/>
    </source>
</evidence>
<proteinExistence type="predicted"/>
<feature type="region of interest" description="Disordered" evidence="1">
    <location>
        <begin position="203"/>
        <end position="230"/>
    </location>
</feature>
<protein>
    <submittedName>
        <fullName evidence="2">Uncharacterized protein</fullName>
    </submittedName>
</protein>
<feature type="region of interest" description="Disordered" evidence="1">
    <location>
        <begin position="77"/>
        <end position="191"/>
    </location>
</feature>
<feature type="compositionally biased region" description="Low complexity" evidence="1">
    <location>
        <begin position="90"/>
        <end position="105"/>
    </location>
</feature>
<keyword evidence="3" id="KW-1185">Reference proteome</keyword>
<evidence type="ECO:0000256" key="1">
    <source>
        <dbReference type="SAM" id="MobiDB-lite"/>
    </source>
</evidence>
<reference evidence="2" key="1">
    <citation type="submission" date="2022-07" db="EMBL/GenBank/DDBJ databases">
        <title>Genome Sequence of Agrocybe chaxingu.</title>
        <authorList>
            <person name="Buettner E."/>
        </authorList>
    </citation>
    <scope>NUCLEOTIDE SEQUENCE</scope>
    <source>
        <strain evidence="2">MP-N11</strain>
    </source>
</reference>
<dbReference type="OrthoDB" id="10490221at2759"/>
<accession>A0A9W8N1N8</accession>
<dbReference type="AlphaFoldDB" id="A0A9W8N1N8"/>
<name>A0A9W8N1N8_9AGAR</name>